<dbReference type="PANTHER" id="PTHR46306">
    <property type="entry name" value="BTB/POZ DOMAIN-CONTAINING PROTEIN 9"/>
    <property type="match status" value="1"/>
</dbReference>
<dbReference type="PANTHER" id="PTHR46306:SF1">
    <property type="entry name" value="BTB_POZ DOMAIN-CONTAINING PROTEIN 9"/>
    <property type="match status" value="1"/>
</dbReference>
<dbReference type="GO" id="GO:0005737">
    <property type="term" value="C:cytoplasm"/>
    <property type="evidence" value="ECO:0007669"/>
    <property type="project" value="TreeGrafter"/>
</dbReference>
<keyword evidence="1" id="KW-0833">Ubl conjugation pathway</keyword>
<sequence>MTTKLFEQLSSSLNELLKNNEEYNVIIEVGQEPNIHTFKYNDNNLKIIKQANVSIEVFDVIIKYIYNGIISLETIDASDIFKLLIASSEFGLEELIKHIQLFLIENHTSWLHLNFSFIYQASLKNNNLKDLQQFYTNIIEKNPIIIFDSDDFPDLSENILIDILKLENLQMNEGKIWDYVIKWGIAQNPSLPLKLDQWSEMHFLALKNSLQNCFPLIRYFQISGEDIFDKVRPYRKILDPILWEDIMLKFMTPNKNITSHILPPRINITIADNCTDNCTSEIESKLTTRNIMGRNEESFVDLMEIEPNFASALNNRGITYLKMKTFNESFADLNKLLEIEPDEAFALRIRGVTYRIEESHLFLSFKIATQDTFMCHQGFDLAYFDKVSQFKILKSETYGAFKAMIAQKFGILVEKISFWIFTNRQNKTVRPDTPIVDKFLTLTMEQVHKKHAKDKMN</sequence>
<dbReference type="InterPro" id="IPR011990">
    <property type="entry name" value="TPR-like_helical_dom_sf"/>
</dbReference>
<feature type="domain" description="BACK" evidence="3">
    <location>
        <begin position="126"/>
        <end position="185"/>
    </location>
</feature>
<dbReference type="Gene3D" id="3.30.710.10">
    <property type="entry name" value="Potassium Channel Kv1.1, Chain A"/>
    <property type="match status" value="1"/>
</dbReference>
<dbReference type="GO" id="GO:0140096">
    <property type="term" value="F:catalytic activity, acting on a protein"/>
    <property type="evidence" value="ECO:0007669"/>
    <property type="project" value="UniProtKB-ARBA"/>
</dbReference>
<name>A0A397W9E3_9GLOM</name>
<dbReference type="AlphaFoldDB" id="A0A397W9E3"/>
<keyword evidence="6" id="KW-1185">Reference proteome</keyword>
<dbReference type="InterPro" id="IPR011705">
    <property type="entry name" value="BACK"/>
</dbReference>
<dbReference type="Pfam" id="PF12436">
    <property type="entry name" value="USP7_ICP0_bdg"/>
    <property type="match status" value="1"/>
</dbReference>
<reference evidence="5 6" key="1">
    <citation type="submission" date="2018-06" db="EMBL/GenBank/DDBJ databases">
        <title>Comparative genomics reveals the genomic features of Rhizophagus irregularis, R. cerebriforme, R. diaphanum and Gigaspora rosea, and their symbiotic lifestyle signature.</title>
        <authorList>
            <person name="Morin E."/>
            <person name="San Clemente H."/>
            <person name="Chen E.C.H."/>
            <person name="De La Providencia I."/>
            <person name="Hainaut M."/>
            <person name="Kuo A."/>
            <person name="Kohler A."/>
            <person name="Murat C."/>
            <person name="Tang N."/>
            <person name="Roy S."/>
            <person name="Loubradou J."/>
            <person name="Henrissat B."/>
            <person name="Grigoriev I.V."/>
            <person name="Corradi N."/>
            <person name="Roux C."/>
            <person name="Martin F.M."/>
        </authorList>
    </citation>
    <scope>NUCLEOTIDE SEQUENCE [LARGE SCALE GENOMIC DNA]</scope>
    <source>
        <strain evidence="5 6">DAOM 194757</strain>
    </source>
</reference>
<dbReference type="InterPro" id="IPR024729">
    <property type="entry name" value="USP7_ICP0-binding_dom"/>
</dbReference>
<accession>A0A397W9E3</accession>
<dbReference type="Gene3D" id="1.25.40.10">
    <property type="entry name" value="Tetratricopeptide repeat domain"/>
    <property type="match status" value="1"/>
</dbReference>
<dbReference type="EMBL" id="QKWP01000006">
    <property type="protein sequence ID" value="RIB30732.1"/>
    <property type="molecule type" value="Genomic_DNA"/>
</dbReference>
<evidence type="ECO:0000313" key="6">
    <source>
        <dbReference type="Proteomes" id="UP000266673"/>
    </source>
</evidence>
<dbReference type="InterPro" id="IPR011333">
    <property type="entry name" value="SKP1/BTB/POZ_sf"/>
</dbReference>
<organism evidence="5 6">
    <name type="scientific">Gigaspora rosea</name>
    <dbReference type="NCBI Taxonomy" id="44941"/>
    <lineage>
        <taxon>Eukaryota</taxon>
        <taxon>Fungi</taxon>
        <taxon>Fungi incertae sedis</taxon>
        <taxon>Mucoromycota</taxon>
        <taxon>Glomeromycotina</taxon>
        <taxon>Glomeromycetes</taxon>
        <taxon>Diversisporales</taxon>
        <taxon>Gigasporaceae</taxon>
        <taxon>Gigaspora</taxon>
    </lineage>
</organism>
<dbReference type="InterPro" id="IPR019734">
    <property type="entry name" value="TPR_rpt"/>
</dbReference>
<dbReference type="Pfam" id="PF07707">
    <property type="entry name" value="BACK"/>
    <property type="match status" value="1"/>
</dbReference>
<dbReference type="PROSITE" id="PS50005">
    <property type="entry name" value="TPR"/>
    <property type="match status" value="1"/>
</dbReference>
<evidence type="ECO:0000259" key="3">
    <source>
        <dbReference type="Pfam" id="PF07707"/>
    </source>
</evidence>
<dbReference type="SMART" id="SM00028">
    <property type="entry name" value="TPR"/>
    <property type="match status" value="1"/>
</dbReference>
<evidence type="ECO:0000256" key="2">
    <source>
        <dbReference type="PROSITE-ProRule" id="PRU00339"/>
    </source>
</evidence>
<evidence type="ECO:0000313" key="5">
    <source>
        <dbReference type="EMBL" id="RIB30732.1"/>
    </source>
</evidence>
<protein>
    <submittedName>
        <fullName evidence="5">Uncharacterized protein</fullName>
    </submittedName>
</protein>
<dbReference type="InterPro" id="IPR052407">
    <property type="entry name" value="BTB_POZ_domain_cont_9"/>
</dbReference>
<proteinExistence type="predicted"/>
<dbReference type="SUPFAM" id="SSF54695">
    <property type="entry name" value="POZ domain"/>
    <property type="match status" value="1"/>
</dbReference>
<dbReference type="STRING" id="44941.A0A397W9E3"/>
<dbReference type="Proteomes" id="UP000266673">
    <property type="component" value="Unassembled WGS sequence"/>
</dbReference>
<feature type="domain" description="Ubiquitin carboxyl-terminal hydrolase 7 ICP0-binding" evidence="4">
    <location>
        <begin position="418"/>
        <end position="454"/>
    </location>
</feature>
<dbReference type="SUPFAM" id="SSF48452">
    <property type="entry name" value="TPR-like"/>
    <property type="match status" value="1"/>
</dbReference>
<gene>
    <name evidence="5" type="ORF">C2G38_2026600</name>
</gene>
<evidence type="ECO:0000256" key="1">
    <source>
        <dbReference type="ARBA" id="ARBA00022786"/>
    </source>
</evidence>
<feature type="repeat" description="TPR" evidence="2">
    <location>
        <begin position="310"/>
        <end position="343"/>
    </location>
</feature>
<evidence type="ECO:0000259" key="4">
    <source>
        <dbReference type="Pfam" id="PF12436"/>
    </source>
</evidence>
<comment type="caution">
    <text evidence="5">The sequence shown here is derived from an EMBL/GenBank/DDBJ whole genome shotgun (WGS) entry which is preliminary data.</text>
</comment>
<keyword evidence="2" id="KW-0802">TPR repeat</keyword>